<comment type="caution">
    <text evidence="2">The sequence shown here is derived from an EMBL/GenBank/DDBJ whole genome shotgun (WGS) entry which is preliminary data.</text>
</comment>
<dbReference type="Gene3D" id="3.90.180.10">
    <property type="entry name" value="Medium-chain alcohol dehydrogenases, catalytic domain"/>
    <property type="match status" value="1"/>
</dbReference>
<evidence type="ECO:0000313" key="2">
    <source>
        <dbReference type="EMBL" id="MCJ2178440.1"/>
    </source>
</evidence>
<reference evidence="2" key="1">
    <citation type="submission" date="2022-03" db="EMBL/GenBank/DDBJ databases">
        <title>Identification of a novel bacterium isolated from mangrove sediments.</title>
        <authorList>
            <person name="Pan X."/>
        </authorList>
    </citation>
    <scope>NUCLEOTIDE SEQUENCE</scope>
    <source>
        <strain evidence="2">B2580</strain>
    </source>
</reference>
<dbReference type="Pfam" id="PF08240">
    <property type="entry name" value="ADH_N"/>
    <property type="match status" value="1"/>
</dbReference>
<evidence type="ECO:0000313" key="3">
    <source>
        <dbReference type="Proteomes" id="UP001162880"/>
    </source>
</evidence>
<dbReference type="SUPFAM" id="SSF50129">
    <property type="entry name" value="GroES-like"/>
    <property type="match status" value="1"/>
</dbReference>
<keyword evidence="3" id="KW-1185">Reference proteome</keyword>
<dbReference type="RefSeq" id="WP_243992494.1">
    <property type="nucleotide sequence ID" value="NZ_JALHLE010000009.1"/>
</dbReference>
<gene>
    <name evidence="2" type="ORF">MTR64_07680</name>
</gene>
<evidence type="ECO:0000259" key="1">
    <source>
        <dbReference type="Pfam" id="PF08240"/>
    </source>
</evidence>
<accession>A0ABT0B0K7</accession>
<sequence>MQRCGICGTDISMTKGQGWDYAPGQFSDEYAVELVAVGKGTEWLRMGSKAAANPALGCGHCPPPCSRCAAPTGAPKSTST</sequence>
<dbReference type="Proteomes" id="UP001162880">
    <property type="component" value="Unassembled WGS sequence"/>
</dbReference>
<name>A0ABT0B0K7_9SPHN</name>
<feature type="domain" description="Alcohol dehydrogenase-like N-terminal" evidence="1">
    <location>
        <begin position="2"/>
        <end position="63"/>
    </location>
</feature>
<dbReference type="InterPro" id="IPR013154">
    <property type="entry name" value="ADH-like_N"/>
</dbReference>
<dbReference type="InterPro" id="IPR011032">
    <property type="entry name" value="GroES-like_sf"/>
</dbReference>
<dbReference type="EMBL" id="JALHLE010000009">
    <property type="protein sequence ID" value="MCJ2178440.1"/>
    <property type="molecule type" value="Genomic_DNA"/>
</dbReference>
<protein>
    <submittedName>
        <fullName evidence="2">Alcohol dehydrogenase catalytic domain-containing protein</fullName>
    </submittedName>
</protein>
<organism evidence="2 3">
    <name type="scientific">Novosphingobium album</name>
    <name type="common">ex Hu et al. 2023</name>
    <dbReference type="NCBI Taxonomy" id="2930093"/>
    <lineage>
        <taxon>Bacteria</taxon>
        <taxon>Pseudomonadati</taxon>
        <taxon>Pseudomonadota</taxon>
        <taxon>Alphaproteobacteria</taxon>
        <taxon>Sphingomonadales</taxon>
        <taxon>Sphingomonadaceae</taxon>
        <taxon>Novosphingobium</taxon>
    </lineage>
</organism>
<proteinExistence type="predicted"/>